<dbReference type="Pfam" id="PF24681">
    <property type="entry name" value="Kelch_KLHDC2_KLHL20_DRC7"/>
    <property type="match status" value="1"/>
</dbReference>
<dbReference type="EMBL" id="MU005577">
    <property type="protein sequence ID" value="KAF2686307.1"/>
    <property type="molecule type" value="Genomic_DNA"/>
</dbReference>
<dbReference type="Proteomes" id="UP000799291">
    <property type="component" value="Unassembled WGS sequence"/>
</dbReference>
<dbReference type="AlphaFoldDB" id="A0A6G1J6Z2"/>
<keyword evidence="5" id="KW-1185">Reference proteome</keyword>
<dbReference type="PANTHER" id="PTHR47435">
    <property type="entry name" value="KELCH REPEAT PROTEIN (AFU_ORTHOLOGUE AFUA_5G12780)"/>
    <property type="match status" value="1"/>
</dbReference>
<dbReference type="SUPFAM" id="SSF117281">
    <property type="entry name" value="Kelch motif"/>
    <property type="match status" value="1"/>
</dbReference>
<evidence type="ECO:0000256" key="2">
    <source>
        <dbReference type="ARBA" id="ARBA00023004"/>
    </source>
</evidence>
<evidence type="ECO:0000313" key="5">
    <source>
        <dbReference type="Proteomes" id="UP000799291"/>
    </source>
</evidence>
<keyword evidence="1" id="KW-0677">Repeat</keyword>
<gene>
    <name evidence="4" type="ORF">K458DRAFT_476830</name>
</gene>
<evidence type="ECO:0000256" key="3">
    <source>
        <dbReference type="SAM" id="MobiDB-lite"/>
    </source>
</evidence>
<sequence>MAEVAAGAGAALAVEEVLSTTVQAGVAGYFLTKPTLPLKATFTCVAIADDDEMHRYQPQPSILGRSLTRSNHSLTVLHNKAYIFGGTTKDGLASNEIHVVNLATEKNEDPDYQLIPAIPATSGGPVPKSRTKHAACAFNDKIAIYGGVDSSGQSVDESATIWLFDPAEKTWSALASEGDEPGHSKTAQLFPHSGDLIVYRDSTPTPLWRFSHQTHTWTPLPDPPAPASPTNAALTNGHLYLITSTDPLSSQLHMLPLPPPPASTKSKEDNNPQGNPDPDPNSEFQKWTTLTFPTNPIAPGPLARHSGALLATTTGYGRNYLVYLLGARDTPVSSSTTATFPSAPESMPERDITECSDTWALQLPSSSLEPKVAWSVKDAMKPAKIKDAIRSSVGAESGKWGWAEVVVEVPDDLGVTGAGEGKLHPGPRACFGADVLDDGAGVVFWGGEDAEGERVGDGWVVRVK</sequence>
<dbReference type="Gene3D" id="2.120.10.80">
    <property type="entry name" value="Kelch-type beta propeller"/>
    <property type="match status" value="1"/>
</dbReference>
<evidence type="ECO:0000256" key="1">
    <source>
        <dbReference type="ARBA" id="ARBA00022737"/>
    </source>
</evidence>
<reference evidence="4" key="1">
    <citation type="journal article" date="2020" name="Stud. Mycol.">
        <title>101 Dothideomycetes genomes: a test case for predicting lifestyles and emergence of pathogens.</title>
        <authorList>
            <person name="Haridas S."/>
            <person name="Albert R."/>
            <person name="Binder M."/>
            <person name="Bloem J."/>
            <person name="Labutti K."/>
            <person name="Salamov A."/>
            <person name="Andreopoulos B."/>
            <person name="Baker S."/>
            <person name="Barry K."/>
            <person name="Bills G."/>
            <person name="Bluhm B."/>
            <person name="Cannon C."/>
            <person name="Castanera R."/>
            <person name="Culley D."/>
            <person name="Daum C."/>
            <person name="Ezra D."/>
            <person name="Gonzalez J."/>
            <person name="Henrissat B."/>
            <person name="Kuo A."/>
            <person name="Liang C."/>
            <person name="Lipzen A."/>
            <person name="Lutzoni F."/>
            <person name="Magnuson J."/>
            <person name="Mondo S."/>
            <person name="Nolan M."/>
            <person name="Ohm R."/>
            <person name="Pangilinan J."/>
            <person name="Park H.-J."/>
            <person name="Ramirez L."/>
            <person name="Alfaro M."/>
            <person name="Sun H."/>
            <person name="Tritt A."/>
            <person name="Yoshinaga Y."/>
            <person name="Zwiers L.-H."/>
            <person name="Turgeon B."/>
            <person name="Goodwin S."/>
            <person name="Spatafora J."/>
            <person name="Crous P."/>
            <person name="Grigoriev I."/>
        </authorList>
    </citation>
    <scope>NUCLEOTIDE SEQUENCE</scope>
    <source>
        <strain evidence="4">CBS 122367</strain>
    </source>
</reference>
<organism evidence="4 5">
    <name type="scientific">Lentithecium fluviatile CBS 122367</name>
    <dbReference type="NCBI Taxonomy" id="1168545"/>
    <lineage>
        <taxon>Eukaryota</taxon>
        <taxon>Fungi</taxon>
        <taxon>Dikarya</taxon>
        <taxon>Ascomycota</taxon>
        <taxon>Pezizomycotina</taxon>
        <taxon>Dothideomycetes</taxon>
        <taxon>Pleosporomycetidae</taxon>
        <taxon>Pleosporales</taxon>
        <taxon>Massarineae</taxon>
        <taxon>Lentitheciaceae</taxon>
        <taxon>Lentithecium</taxon>
    </lineage>
</organism>
<evidence type="ECO:0000313" key="4">
    <source>
        <dbReference type="EMBL" id="KAF2686307.1"/>
    </source>
</evidence>
<accession>A0A6G1J6Z2</accession>
<proteinExistence type="predicted"/>
<protein>
    <recommendedName>
        <fullName evidence="6">Galactose oxidase</fullName>
    </recommendedName>
</protein>
<name>A0A6G1J6Z2_9PLEO</name>
<dbReference type="PANTHER" id="PTHR47435:SF10">
    <property type="entry name" value="TIP ELONGATION ABERRANT PROTEIN 3"/>
    <property type="match status" value="1"/>
</dbReference>
<evidence type="ECO:0008006" key="6">
    <source>
        <dbReference type="Google" id="ProtNLM"/>
    </source>
</evidence>
<dbReference type="InterPro" id="IPR015915">
    <property type="entry name" value="Kelch-typ_b-propeller"/>
</dbReference>
<dbReference type="OrthoDB" id="10250130at2759"/>
<feature type="region of interest" description="Disordered" evidence="3">
    <location>
        <begin position="250"/>
        <end position="286"/>
    </location>
</feature>
<keyword evidence="2" id="KW-0408">Iron</keyword>
<dbReference type="GO" id="GO:0019760">
    <property type="term" value="P:glucosinolate metabolic process"/>
    <property type="evidence" value="ECO:0007669"/>
    <property type="project" value="UniProtKB-ARBA"/>
</dbReference>